<accession>A0A4C1ZBH8</accession>
<sequence>MENNMDGEVQRTDFGMTGTFKNDAARQTAVNFMPSRQLPYNTMRLRRTKSEHLALLEEWAAGAGEALDRRAELIVRGMEQHHHLMEDNPEAEELRREALRELPQGLTLKRNVRAKLSASVSLRSKKKPIPFSRRLKYRFSFAIKRPFAFTASLMKRRVQSAATQRSARASEEPLGHAPVFRDRLRNFIFSVELWYEAIRKVEGHFGSAVGSYFYFLRWLFMLNFVLTVFLVSFVVVPQILYDITPQHSRNESSEKFLTVLDFISGKKDGCISSDVREWYGVKKDVVTRVEKGMLQWFGHMKRMNESRLIKQTYRTNVCHGQGALADTPLFYGHYAAAPVRASTYHITYAYFFTLLLLYIFCFVVLCFRTAASYRRNFIEPAGATGGSAGAAFAARVFCGWDFGISTPRAATLNAHSLYNELKELLSEQEKRNETASAWTQLKEYSVNACVWACVLALMGGAQFGLWRLLVLRDTTADTDWALAVSAGLTAVLVLGPFLLNLVVKLEYYSRRGRVYVTLARALLLDASTLLLLFMFWARYANNVCALIAHVI</sequence>
<evidence type="ECO:0000313" key="2">
    <source>
        <dbReference type="EMBL" id="GBP85178.1"/>
    </source>
</evidence>
<feature type="transmembrane region" description="Helical" evidence="1">
    <location>
        <begin position="514"/>
        <end position="537"/>
    </location>
</feature>
<reference evidence="2 3" key="1">
    <citation type="journal article" date="2019" name="Commun. Biol.">
        <title>The bagworm genome reveals a unique fibroin gene that provides high tensile strength.</title>
        <authorList>
            <person name="Kono N."/>
            <person name="Nakamura H."/>
            <person name="Ohtoshi R."/>
            <person name="Tomita M."/>
            <person name="Numata K."/>
            <person name="Arakawa K."/>
        </authorList>
    </citation>
    <scope>NUCLEOTIDE SEQUENCE [LARGE SCALE GENOMIC DNA]</scope>
</reference>
<dbReference type="STRING" id="151549.A0A4C1ZBH8"/>
<dbReference type="InterPro" id="IPR038900">
    <property type="entry name" value="TMC"/>
</dbReference>
<dbReference type="EMBL" id="BGZK01001721">
    <property type="protein sequence ID" value="GBP85178.1"/>
    <property type="molecule type" value="Genomic_DNA"/>
</dbReference>
<dbReference type="Proteomes" id="UP000299102">
    <property type="component" value="Unassembled WGS sequence"/>
</dbReference>
<keyword evidence="1" id="KW-1133">Transmembrane helix</keyword>
<feature type="transmembrane region" description="Helical" evidence="1">
    <location>
        <begin position="348"/>
        <end position="367"/>
    </location>
</feature>
<dbReference type="PANTHER" id="PTHR23302:SF43">
    <property type="entry name" value="TMC DOMAIN-CONTAINING PROTEIN"/>
    <property type="match status" value="1"/>
</dbReference>
<keyword evidence="3" id="KW-1185">Reference proteome</keyword>
<organism evidence="2 3">
    <name type="scientific">Eumeta variegata</name>
    <name type="common">Bagworm moth</name>
    <name type="synonym">Eumeta japonica</name>
    <dbReference type="NCBI Taxonomy" id="151549"/>
    <lineage>
        <taxon>Eukaryota</taxon>
        <taxon>Metazoa</taxon>
        <taxon>Ecdysozoa</taxon>
        <taxon>Arthropoda</taxon>
        <taxon>Hexapoda</taxon>
        <taxon>Insecta</taxon>
        <taxon>Pterygota</taxon>
        <taxon>Neoptera</taxon>
        <taxon>Endopterygota</taxon>
        <taxon>Lepidoptera</taxon>
        <taxon>Glossata</taxon>
        <taxon>Ditrysia</taxon>
        <taxon>Tineoidea</taxon>
        <taxon>Psychidae</taxon>
        <taxon>Oiketicinae</taxon>
        <taxon>Eumeta</taxon>
    </lineage>
</organism>
<dbReference type="PANTHER" id="PTHR23302">
    <property type="entry name" value="TRANSMEMBRANE CHANNEL-RELATED"/>
    <property type="match status" value="1"/>
</dbReference>
<name>A0A4C1ZBH8_EUMVA</name>
<dbReference type="GO" id="GO:0005886">
    <property type="term" value="C:plasma membrane"/>
    <property type="evidence" value="ECO:0007669"/>
    <property type="project" value="InterPro"/>
</dbReference>
<keyword evidence="1" id="KW-0472">Membrane</keyword>
<feature type="transmembrane region" description="Helical" evidence="1">
    <location>
        <begin position="480"/>
        <end position="502"/>
    </location>
</feature>
<dbReference type="GO" id="GO:0008381">
    <property type="term" value="F:mechanosensitive monoatomic ion channel activity"/>
    <property type="evidence" value="ECO:0007669"/>
    <property type="project" value="TreeGrafter"/>
</dbReference>
<feature type="transmembrane region" description="Helical" evidence="1">
    <location>
        <begin position="218"/>
        <end position="240"/>
    </location>
</feature>
<comment type="caution">
    <text evidence="2">The sequence shown here is derived from an EMBL/GenBank/DDBJ whole genome shotgun (WGS) entry which is preliminary data.</text>
</comment>
<dbReference type="OrthoDB" id="1936208at2759"/>
<dbReference type="AlphaFoldDB" id="A0A4C1ZBH8"/>
<gene>
    <name evidence="2" type="primary">Tmc3</name>
    <name evidence="2" type="ORF">EVAR_99752_1</name>
</gene>
<proteinExistence type="predicted"/>
<protein>
    <submittedName>
        <fullName evidence="2">Transmembrane channel-like protein 3</fullName>
    </submittedName>
</protein>
<evidence type="ECO:0000256" key="1">
    <source>
        <dbReference type="SAM" id="Phobius"/>
    </source>
</evidence>
<keyword evidence="1 2" id="KW-0812">Transmembrane</keyword>
<evidence type="ECO:0000313" key="3">
    <source>
        <dbReference type="Proteomes" id="UP000299102"/>
    </source>
</evidence>
<feature type="transmembrane region" description="Helical" evidence="1">
    <location>
        <begin position="448"/>
        <end position="468"/>
    </location>
</feature>